<gene>
    <name evidence="5" type="ORF">AAVZ08_10975</name>
</gene>
<keyword evidence="6" id="KW-1185">Reference proteome</keyword>
<dbReference type="SMART" id="SM00419">
    <property type="entry name" value="HTH_CRP"/>
    <property type="match status" value="1"/>
</dbReference>
<evidence type="ECO:0000313" key="6">
    <source>
        <dbReference type="Proteomes" id="UP001456307"/>
    </source>
</evidence>
<dbReference type="InterPro" id="IPR014710">
    <property type="entry name" value="RmlC-like_jellyroll"/>
</dbReference>
<dbReference type="PROSITE" id="PS50042">
    <property type="entry name" value="CNMP_BINDING_3"/>
    <property type="match status" value="1"/>
</dbReference>
<evidence type="ECO:0000256" key="3">
    <source>
        <dbReference type="ARBA" id="ARBA00023163"/>
    </source>
</evidence>
<evidence type="ECO:0000259" key="4">
    <source>
        <dbReference type="PROSITE" id="PS50042"/>
    </source>
</evidence>
<evidence type="ECO:0000313" key="5">
    <source>
        <dbReference type="EMBL" id="MEO5287083.1"/>
    </source>
</evidence>
<keyword evidence="1" id="KW-0805">Transcription regulation</keyword>
<reference evidence="5 6" key="1">
    <citation type="submission" date="2024-04" db="EMBL/GenBank/DDBJ databases">
        <title>Limosilactobacillus allomucosae sp. nov., a novel species isolated from wild boar faecal samples as potential probiotics for domestic pigs.</title>
        <authorList>
            <person name="Chen B."/>
        </authorList>
    </citation>
    <scope>NUCLEOTIDE SEQUENCE [LARGE SCALE GENOMIC DNA]</scope>
    <source>
        <strain evidence="5 6">WILCCON 0055</strain>
    </source>
</reference>
<dbReference type="Pfam" id="PF00027">
    <property type="entry name" value="cNMP_binding"/>
    <property type="match status" value="1"/>
</dbReference>
<protein>
    <submittedName>
        <fullName evidence="5">Crp/Fnr family transcriptional regulator</fullName>
    </submittedName>
</protein>
<dbReference type="EMBL" id="JBCNVT010000002">
    <property type="protein sequence ID" value="MEO5287083.1"/>
    <property type="molecule type" value="Genomic_DNA"/>
</dbReference>
<dbReference type="InterPro" id="IPR000595">
    <property type="entry name" value="cNMP-bd_dom"/>
</dbReference>
<proteinExistence type="predicted"/>
<dbReference type="SUPFAM" id="SSF51206">
    <property type="entry name" value="cAMP-binding domain-like"/>
    <property type="match status" value="1"/>
</dbReference>
<evidence type="ECO:0000256" key="2">
    <source>
        <dbReference type="ARBA" id="ARBA00023125"/>
    </source>
</evidence>
<dbReference type="Proteomes" id="UP001456307">
    <property type="component" value="Unassembled WGS sequence"/>
</dbReference>
<dbReference type="Pfam" id="PF13545">
    <property type="entry name" value="HTH_Crp_2"/>
    <property type="match status" value="1"/>
</dbReference>
<keyword evidence="2" id="KW-0238">DNA-binding</keyword>
<comment type="caution">
    <text evidence="5">The sequence shown here is derived from an EMBL/GenBank/DDBJ whole genome shotgun (WGS) entry which is preliminary data.</text>
</comment>
<dbReference type="CDD" id="cd00038">
    <property type="entry name" value="CAP_ED"/>
    <property type="match status" value="1"/>
</dbReference>
<dbReference type="SUPFAM" id="SSF46785">
    <property type="entry name" value="Winged helix' DNA-binding domain"/>
    <property type="match status" value="1"/>
</dbReference>
<name>A0ABV0I7D8_9LACO</name>
<dbReference type="Gene3D" id="2.60.120.10">
    <property type="entry name" value="Jelly Rolls"/>
    <property type="match status" value="1"/>
</dbReference>
<evidence type="ECO:0000256" key="1">
    <source>
        <dbReference type="ARBA" id="ARBA00023015"/>
    </source>
</evidence>
<feature type="domain" description="Cyclic nucleotide-binding" evidence="4">
    <location>
        <begin position="21"/>
        <end position="133"/>
    </location>
</feature>
<dbReference type="InterPro" id="IPR036390">
    <property type="entry name" value="WH_DNA-bd_sf"/>
</dbReference>
<sequence length="226" mass="25918">MQLTLPQYYYDGSFKPFDDLLTNGLPREKYQADIPLVSAGEFMDQTYYVHQGIIKLYIISNNGKEKTEWFIGPGGLFPLYSPLERRYKGERDELLVKTQTPTTLTTISQSRIQQLIQDNPDFAKVMLRQYADFTAILLYDIINLASASSMTKVCNYIYQYVKVLQPNGIVLSQEEIANNIGIPLLTLSRILKKLRAQGIINTGWKKIQVLNWQALLDYCSSELIDN</sequence>
<dbReference type="InterPro" id="IPR018490">
    <property type="entry name" value="cNMP-bd_dom_sf"/>
</dbReference>
<accession>A0ABV0I7D8</accession>
<dbReference type="InterPro" id="IPR012318">
    <property type="entry name" value="HTH_CRP"/>
</dbReference>
<keyword evidence="3" id="KW-0804">Transcription</keyword>
<dbReference type="RefSeq" id="WP_347954064.1">
    <property type="nucleotide sequence ID" value="NZ_JBCNVP010000002.1"/>
</dbReference>
<organism evidence="5 6">
    <name type="scientific">Limosilactobacillus allomucosae</name>
    <dbReference type="NCBI Taxonomy" id="3142938"/>
    <lineage>
        <taxon>Bacteria</taxon>
        <taxon>Bacillati</taxon>
        <taxon>Bacillota</taxon>
        <taxon>Bacilli</taxon>
        <taxon>Lactobacillales</taxon>
        <taxon>Lactobacillaceae</taxon>
        <taxon>Limosilactobacillus</taxon>
    </lineage>
</organism>